<organism evidence="1 2">
    <name type="scientific">Neobacillus piezotolerans</name>
    <dbReference type="NCBI Taxonomy" id="2259171"/>
    <lineage>
        <taxon>Bacteria</taxon>
        <taxon>Bacillati</taxon>
        <taxon>Bacillota</taxon>
        <taxon>Bacilli</taxon>
        <taxon>Bacillales</taxon>
        <taxon>Bacillaceae</taxon>
        <taxon>Neobacillus</taxon>
    </lineage>
</organism>
<reference evidence="1 2" key="1">
    <citation type="submission" date="2018-07" db="EMBL/GenBank/DDBJ databases">
        <title>Bacillus sp. YLB-04 draft genome sequence.</title>
        <authorList>
            <person name="Yu L."/>
            <person name="Tang X."/>
        </authorList>
    </citation>
    <scope>NUCLEOTIDE SEQUENCE [LARGE SCALE GENOMIC DNA]</scope>
    <source>
        <strain evidence="1 2">YLB-04</strain>
    </source>
</reference>
<evidence type="ECO:0000313" key="1">
    <source>
        <dbReference type="EMBL" id="RDU38649.1"/>
    </source>
</evidence>
<evidence type="ECO:0000313" key="2">
    <source>
        <dbReference type="Proteomes" id="UP000257144"/>
    </source>
</evidence>
<dbReference type="Proteomes" id="UP000257144">
    <property type="component" value="Unassembled WGS sequence"/>
</dbReference>
<keyword evidence="2" id="KW-1185">Reference proteome</keyword>
<dbReference type="EMBL" id="QNQT01000001">
    <property type="protein sequence ID" value="RDU38649.1"/>
    <property type="molecule type" value="Genomic_DNA"/>
</dbReference>
<name>A0A3D8GWR7_9BACI</name>
<protein>
    <submittedName>
        <fullName evidence="1">Uncharacterized protein</fullName>
    </submittedName>
</protein>
<dbReference type="AlphaFoldDB" id="A0A3D8GWR7"/>
<accession>A0A3D8GWR7</accession>
<proteinExistence type="predicted"/>
<sequence length="72" mass="8190">MLLSQVEEVAIYHIELAEVVVQLDSRFLLLTVTGVLNHEGIAAFLLNFFIKQTEQVYLSSTILRGIKWKVLS</sequence>
<gene>
    <name evidence="1" type="ORF">DRW41_03550</name>
</gene>
<comment type="caution">
    <text evidence="1">The sequence shown here is derived from an EMBL/GenBank/DDBJ whole genome shotgun (WGS) entry which is preliminary data.</text>
</comment>